<dbReference type="Gene3D" id="3.40.50.2300">
    <property type="match status" value="1"/>
</dbReference>
<organism evidence="25 26">
    <name type="scientific">Zoogloea oleivorans</name>
    <dbReference type="NCBI Taxonomy" id="1552750"/>
    <lineage>
        <taxon>Bacteria</taxon>
        <taxon>Pseudomonadati</taxon>
        <taxon>Pseudomonadota</taxon>
        <taxon>Betaproteobacteria</taxon>
        <taxon>Rhodocyclales</taxon>
        <taxon>Zoogloeaceae</taxon>
        <taxon>Zoogloea</taxon>
    </lineage>
</organism>
<feature type="transmembrane region" description="Helical" evidence="20">
    <location>
        <begin position="35"/>
        <end position="54"/>
    </location>
</feature>
<evidence type="ECO:0000256" key="6">
    <source>
        <dbReference type="ARBA" id="ARBA00022553"/>
    </source>
</evidence>
<evidence type="ECO:0000259" key="22">
    <source>
        <dbReference type="PROSITE" id="PS50110"/>
    </source>
</evidence>
<dbReference type="InterPro" id="IPR011006">
    <property type="entry name" value="CheY-like_superfamily"/>
</dbReference>
<evidence type="ECO:0000313" key="25">
    <source>
        <dbReference type="EMBL" id="TYC61442.1"/>
    </source>
</evidence>
<dbReference type="PROSITE" id="PS50109">
    <property type="entry name" value="HIS_KIN"/>
    <property type="match status" value="1"/>
</dbReference>
<evidence type="ECO:0000259" key="21">
    <source>
        <dbReference type="PROSITE" id="PS50109"/>
    </source>
</evidence>
<dbReference type="InterPro" id="IPR013655">
    <property type="entry name" value="PAS_fold_3"/>
</dbReference>
<dbReference type="PANTHER" id="PTHR45339">
    <property type="entry name" value="HYBRID SIGNAL TRANSDUCTION HISTIDINE KINASE J"/>
    <property type="match status" value="1"/>
</dbReference>
<dbReference type="PRINTS" id="PR00344">
    <property type="entry name" value="BCTRLSENSOR"/>
</dbReference>
<keyword evidence="26" id="KW-1185">Reference proteome</keyword>
<dbReference type="InterPro" id="IPR000700">
    <property type="entry name" value="PAS-assoc_C"/>
</dbReference>
<evidence type="ECO:0000256" key="12">
    <source>
        <dbReference type="ARBA" id="ARBA00022840"/>
    </source>
</evidence>
<comment type="function">
    <text evidence="16">Member of the two-component regulatory system BvgS/BvgA. Phosphorylates BvgA via a four-step phosphorelay in response to environmental signals.</text>
</comment>
<dbReference type="SUPFAM" id="SSF47384">
    <property type="entry name" value="Homodimeric domain of signal transducing histidine kinase"/>
    <property type="match status" value="1"/>
</dbReference>
<evidence type="ECO:0000259" key="24">
    <source>
        <dbReference type="PROSITE" id="PS50113"/>
    </source>
</evidence>
<dbReference type="InterPro" id="IPR036890">
    <property type="entry name" value="HATPase_C_sf"/>
</dbReference>
<dbReference type="InterPro" id="IPR001610">
    <property type="entry name" value="PAC"/>
</dbReference>
<dbReference type="EMBL" id="SDKK01000002">
    <property type="protein sequence ID" value="TYC61442.1"/>
    <property type="molecule type" value="Genomic_DNA"/>
</dbReference>
<dbReference type="CDD" id="cd00082">
    <property type="entry name" value="HisKA"/>
    <property type="match status" value="1"/>
</dbReference>
<dbReference type="SMART" id="SM00388">
    <property type="entry name" value="HisKA"/>
    <property type="match status" value="1"/>
</dbReference>
<dbReference type="GO" id="GO:0071555">
    <property type="term" value="P:cell wall organization"/>
    <property type="evidence" value="ECO:0007669"/>
    <property type="project" value="InterPro"/>
</dbReference>
<dbReference type="SUPFAM" id="SSF55874">
    <property type="entry name" value="ATPase domain of HSP90 chaperone/DNA topoisomerase II/histidine kinase"/>
    <property type="match status" value="1"/>
</dbReference>
<evidence type="ECO:0000256" key="10">
    <source>
        <dbReference type="ARBA" id="ARBA00022741"/>
    </source>
</evidence>
<evidence type="ECO:0000256" key="19">
    <source>
        <dbReference type="SAM" id="Coils"/>
    </source>
</evidence>
<dbReference type="InterPro" id="IPR035965">
    <property type="entry name" value="PAS-like_dom_sf"/>
</dbReference>
<proteinExistence type="predicted"/>
<evidence type="ECO:0000256" key="9">
    <source>
        <dbReference type="ARBA" id="ARBA00022737"/>
    </source>
</evidence>
<protein>
    <recommendedName>
        <fullName evidence="17">Virulence sensor protein BvgS</fullName>
        <ecNumber evidence="3">2.7.13.3</ecNumber>
    </recommendedName>
</protein>
<dbReference type="Gene3D" id="1.10.287.130">
    <property type="match status" value="1"/>
</dbReference>
<keyword evidence="10" id="KW-0547">Nucleotide-binding</keyword>
<keyword evidence="19" id="KW-0175">Coiled coil</keyword>
<dbReference type="RefSeq" id="WP_148577436.1">
    <property type="nucleotide sequence ID" value="NZ_SDKK01000002.1"/>
</dbReference>
<keyword evidence="15 20" id="KW-0472">Membrane</keyword>
<dbReference type="SUPFAM" id="SSF52172">
    <property type="entry name" value="CheY-like"/>
    <property type="match status" value="1"/>
</dbReference>
<comment type="subcellular location">
    <subcellularLocation>
        <location evidence="2">Cell inner membrane</location>
        <topology evidence="2">Multi-pass membrane protein</topology>
    </subcellularLocation>
</comment>
<feature type="domain" description="PAC" evidence="24">
    <location>
        <begin position="411"/>
        <end position="464"/>
    </location>
</feature>
<dbReference type="SMART" id="SM00091">
    <property type="entry name" value="PAS"/>
    <property type="match status" value="2"/>
</dbReference>
<dbReference type="Pfam" id="PF00512">
    <property type="entry name" value="HisKA"/>
    <property type="match status" value="1"/>
</dbReference>
<name>A0A6C2D711_9RHOO</name>
<dbReference type="Gene3D" id="3.30.450.20">
    <property type="entry name" value="PAS domain"/>
    <property type="match status" value="2"/>
</dbReference>
<evidence type="ECO:0000256" key="2">
    <source>
        <dbReference type="ARBA" id="ARBA00004429"/>
    </source>
</evidence>
<dbReference type="NCBIfam" id="TIGR00229">
    <property type="entry name" value="sensory_box"/>
    <property type="match status" value="2"/>
</dbReference>
<sequence>MLINLINNIAFLVALVAAGQLVVSRFHKSSLNRQVLLGLVFGGVTLLGMVNPVNFAPGLIFDGRSIVLSVAGVVGGGVAGAIAAGMAAVYRYQLGGIGAPVGVMVVLQSALLGVLARWWWQRRNTTPAAGHYFVLGVVVQIAQLAAFTLVPNRAGYAFIEQAWWVLLLFYPLATMLLCLIFRNYELQLGDREALQAAQNAVIAEERASMERFHAYFDHSTVGLAITSLEKGWVEVNDALCATLGYTRAELTHMSWPALTYPEDLAPDLAQFNRMLAGEINSYAMDKRFIHKDGHLVYTRLAVSHVRKPDGSPDYVVAMVEDISERKHSELALENSEKQLRFVLQGSELGFWDWNIAAGKVDRNEQWAALLGYSHSEIQQTARQWTDFIHPDDRECAWNSINAVLEGRSSMHRLEYRMLHKDGSVRWILDQASVMQRDADGKPLRMCGTHTDITARKRNELELEQHRQHLQELVKAQTRDLRMAKEAAETANVAKSAFLANMSHEIRTPLNAITGMAHILRRSGLNPEQTDKIEKIEVAGNHLLEILNAVLDLSKIEAGKFTLDDAPVHVEALLGNIASMLGQKARSKGIRLHMETVSVPPNLYGDPTRLQQALLNYASNALKFTETGHITLRVRQESQTDATVTLRFEIEDSGIGIAPDVLSKLFGAFEQADNSTTRKYGGTGLGLAITRKIAEVMGGSADVISTEGKGSTFWFTAVLRKAEHSVEEKAKAGGESAEQAIQRDHAGKRILVAEDEPVNREIAQMLLEDVGLKVDLARDGREAVEMARSGSYAMILMDMQMPVLDGLDATRQIRQLPHRAGIPILAMTANAFAEDKKHCCEAGMDDFITKPTDPDRLYETVLKWLQRSSQ</sequence>
<dbReference type="SMART" id="SM00387">
    <property type="entry name" value="HATPase_c"/>
    <property type="match status" value="1"/>
</dbReference>
<dbReference type="EC" id="2.7.13.3" evidence="3"/>
<evidence type="ECO:0000313" key="26">
    <source>
        <dbReference type="Proteomes" id="UP000389128"/>
    </source>
</evidence>
<dbReference type="AlphaFoldDB" id="A0A6C2D711"/>
<keyword evidence="12" id="KW-0067">ATP-binding</keyword>
<dbReference type="PANTHER" id="PTHR45339:SF3">
    <property type="entry name" value="HISTIDINE KINASE"/>
    <property type="match status" value="1"/>
</dbReference>
<feature type="transmembrane region" description="Helical" evidence="20">
    <location>
        <begin position="6"/>
        <end position="23"/>
    </location>
</feature>
<reference evidence="25 26" key="1">
    <citation type="submission" date="2019-01" db="EMBL/GenBank/DDBJ databases">
        <title>Zoogloea oleivorans genome sequencing and assembly.</title>
        <authorList>
            <person name="Tancsics A."/>
            <person name="Farkas M."/>
            <person name="Kriszt B."/>
            <person name="Maroti G."/>
            <person name="Horvath B."/>
        </authorList>
    </citation>
    <scope>NUCLEOTIDE SEQUENCE [LARGE SCALE GENOMIC DNA]</scope>
    <source>
        <strain evidence="25 26">Buc</strain>
    </source>
</reference>
<dbReference type="GO" id="GO:0005524">
    <property type="term" value="F:ATP binding"/>
    <property type="evidence" value="ECO:0007669"/>
    <property type="project" value="UniProtKB-KW"/>
</dbReference>
<feature type="transmembrane region" description="Helical" evidence="20">
    <location>
        <begin position="97"/>
        <end position="120"/>
    </location>
</feature>
<evidence type="ECO:0000259" key="23">
    <source>
        <dbReference type="PROSITE" id="PS50112"/>
    </source>
</evidence>
<feature type="transmembrane region" description="Helical" evidence="20">
    <location>
        <begin position="162"/>
        <end position="182"/>
    </location>
</feature>
<dbReference type="Pfam" id="PF07694">
    <property type="entry name" value="5TM-5TMR_LYT"/>
    <property type="match status" value="1"/>
</dbReference>
<evidence type="ECO:0000256" key="14">
    <source>
        <dbReference type="ARBA" id="ARBA00023012"/>
    </source>
</evidence>
<dbReference type="CDD" id="cd17546">
    <property type="entry name" value="REC_hyHK_CKI1_RcsC-like"/>
    <property type="match status" value="1"/>
</dbReference>
<evidence type="ECO:0000256" key="4">
    <source>
        <dbReference type="ARBA" id="ARBA00022475"/>
    </source>
</evidence>
<dbReference type="Gene3D" id="2.10.70.100">
    <property type="match status" value="1"/>
</dbReference>
<feature type="domain" description="Response regulatory" evidence="22">
    <location>
        <begin position="748"/>
        <end position="864"/>
    </location>
</feature>
<dbReference type="FunFam" id="3.30.565.10:FF:000010">
    <property type="entry name" value="Sensor histidine kinase RcsC"/>
    <property type="match status" value="1"/>
</dbReference>
<evidence type="ECO:0000256" key="16">
    <source>
        <dbReference type="ARBA" id="ARBA00058004"/>
    </source>
</evidence>
<dbReference type="FunFam" id="2.10.70.100:FF:000001">
    <property type="entry name" value="Sensory transduction histidine kinase"/>
    <property type="match status" value="1"/>
</dbReference>
<evidence type="ECO:0000256" key="1">
    <source>
        <dbReference type="ARBA" id="ARBA00000085"/>
    </source>
</evidence>
<dbReference type="InterPro" id="IPR000014">
    <property type="entry name" value="PAS"/>
</dbReference>
<dbReference type="PROSITE" id="PS50112">
    <property type="entry name" value="PAS"/>
    <property type="match status" value="1"/>
</dbReference>
<evidence type="ECO:0000256" key="17">
    <source>
        <dbReference type="ARBA" id="ARBA00070152"/>
    </source>
</evidence>
<keyword evidence="4" id="KW-1003">Cell membrane</keyword>
<keyword evidence="5" id="KW-0997">Cell inner membrane</keyword>
<gene>
    <name evidence="25" type="ORF">ETQ85_01870</name>
</gene>
<dbReference type="Pfam" id="PF02518">
    <property type="entry name" value="HATPase_c"/>
    <property type="match status" value="1"/>
</dbReference>
<accession>A0A6C2D711</accession>
<comment type="catalytic activity">
    <reaction evidence="1">
        <text>ATP + protein L-histidine = ADP + protein N-phospho-L-histidine.</text>
        <dbReference type="EC" id="2.7.13.3"/>
    </reaction>
</comment>
<feature type="domain" description="Histidine kinase" evidence="21">
    <location>
        <begin position="500"/>
        <end position="720"/>
    </location>
</feature>
<dbReference type="GO" id="GO:0000155">
    <property type="term" value="F:phosphorelay sensor kinase activity"/>
    <property type="evidence" value="ECO:0007669"/>
    <property type="project" value="InterPro"/>
</dbReference>
<evidence type="ECO:0000256" key="11">
    <source>
        <dbReference type="ARBA" id="ARBA00022777"/>
    </source>
</evidence>
<dbReference type="PROSITE" id="PS50110">
    <property type="entry name" value="RESPONSE_REGULATORY"/>
    <property type="match status" value="1"/>
</dbReference>
<dbReference type="InterPro" id="IPR003661">
    <property type="entry name" value="HisK_dim/P_dom"/>
</dbReference>
<dbReference type="InterPro" id="IPR005467">
    <property type="entry name" value="His_kinase_dom"/>
</dbReference>
<evidence type="ECO:0000256" key="15">
    <source>
        <dbReference type="ARBA" id="ARBA00023136"/>
    </source>
</evidence>
<dbReference type="InterPro" id="IPR011620">
    <property type="entry name" value="Sig_transdc_His_kinase_LytS_TM"/>
</dbReference>
<dbReference type="SUPFAM" id="SSF55785">
    <property type="entry name" value="PYP-like sensor domain (PAS domain)"/>
    <property type="match status" value="2"/>
</dbReference>
<dbReference type="Proteomes" id="UP000389128">
    <property type="component" value="Unassembled WGS sequence"/>
</dbReference>
<dbReference type="CDD" id="cd16922">
    <property type="entry name" value="HATPase_EvgS-ArcB-TorS-like"/>
    <property type="match status" value="1"/>
</dbReference>
<keyword evidence="13 20" id="KW-1133">Transmembrane helix</keyword>
<dbReference type="Gene3D" id="3.30.565.10">
    <property type="entry name" value="Histidine kinase-like ATPase, C-terminal domain"/>
    <property type="match status" value="1"/>
</dbReference>
<feature type="transmembrane region" description="Helical" evidence="20">
    <location>
        <begin position="132"/>
        <end position="150"/>
    </location>
</feature>
<evidence type="ECO:0000256" key="5">
    <source>
        <dbReference type="ARBA" id="ARBA00022519"/>
    </source>
</evidence>
<dbReference type="Pfam" id="PF00072">
    <property type="entry name" value="Response_reg"/>
    <property type="match status" value="1"/>
</dbReference>
<dbReference type="InterPro" id="IPR036097">
    <property type="entry name" value="HisK_dim/P_sf"/>
</dbReference>
<evidence type="ECO:0000256" key="7">
    <source>
        <dbReference type="ARBA" id="ARBA00022679"/>
    </source>
</evidence>
<keyword evidence="14" id="KW-0902">Two-component regulatory system</keyword>
<feature type="domain" description="PAC" evidence="24">
    <location>
        <begin position="282"/>
        <end position="334"/>
    </location>
</feature>
<dbReference type="CDD" id="cd00130">
    <property type="entry name" value="PAS"/>
    <property type="match status" value="2"/>
</dbReference>
<feature type="modified residue" description="4-aspartylphosphate" evidence="18">
    <location>
        <position position="797"/>
    </location>
</feature>
<dbReference type="Pfam" id="PF08447">
    <property type="entry name" value="PAS_3"/>
    <property type="match status" value="2"/>
</dbReference>
<dbReference type="InterPro" id="IPR004358">
    <property type="entry name" value="Sig_transdc_His_kin-like_C"/>
</dbReference>
<comment type="caution">
    <text evidence="25">The sequence shown here is derived from an EMBL/GenBank/DDBJ whole genome shotgun (WGS) entry which is preliminary data.</text>
</comment>
<evidence type="ECO:0000256" key="18">
    <source>
        <dbReference type="PROSITE-ProRule" id="PRU00169"/>
    </source>
</evidence>
<keyword evidence="11" id="KW-0418">Kinase</keyword>
<feature type="domain" description="PAS" evidence="23">
    <location>
        <begin position="335"/>
        <end position="407"/>
    </location>
</feature>
<keyword evidence="9" id="KW-0677">Repeat</keyword>
<keyword evidence="7" id="KW-0808">Transferase</keyword>
<dbReference type="InterPro" id="IPR001789">
    <property type="entry name" value="Sig_transdc_resp-reg_receiver"/>
</dbReference>
<evidence type="ECO:0000256" key="3">
    <source>
        <dbReference type="ARBA" id="ARBA00012438"/>
    </source>
</evidence>
<dbReference type="OrthoDB" id="8552871at2"/>
<feature type="transmembrane region" description="Helical" evidence="20">
    <location>
        <begin position="66"/>
        <end position="90"/>
    </location>
</feature>
<evidence type="ECO:0000256" key="13">
    <source>
        <dbReference type="ARBA" id="ARBA00022989"/>
    </source>
</evidence>
<dbReference type="SMART" id="SM00448">
    <property type="entry name" value="REC"/>
    <property type="match status" value="1"/>
</dbReference>
<dbReference type="PROSITE" id="PS50113">
    <property type="entry name" value="PAC"/>
    <property type="match status" value="2"/>
</dbReference>
<keyword evidence="6 18" id="KW-0597">Phosphoprotein</keyword>
<evidence type="ECO:0000256" key="8">
    <source>
        <dbReference type="ARBA" id="ARBA00022692"/>
    </source>
</evidence>
<feature type="coiled-coil region" evidence="19">
    <location>
        <begin position="455"/>
        <end position="486"/>
    </location>
</feature>
<dbReference type="InterPro" id="IPR003594">
    <property type="entry name" value="HATPase_dom"/>
</dbReference>
<evidence type="ECO:0000256" key="20">
    <source>
        <dbReference type="SAM" id="Phobius"/>
    </source>
</evidence>
<keyword evidence="8 20" id="KW-0812">Transmembrane</keyword>
<dbReference type="FunFam" id="1.10.287.130:FF:000004">
    <property type="entry name" value="Ethylene receptor 1"/>
    <property type="match status" value="1"/>
</dbReference>
<dbReference type="SMART" id="SM00086">
    <property type="entry name" value="PAC"/>
    <property type="match status" value="2"/>
</dbReference>
<dbReference type="GO" id="GO:0005886">
    <property type="term" value="C:plasma membrane"/>
    <property type="evidence" value="ECO:0007669"/>
    <property type="project" value="UniProtKB-SubCell"/>
</dbReference>